<reference evidence="2" key="4">
    <citation type="submission" date="2025-09" db="UniProtKB">
        <authorList>
            <consortium name="Ensembl"/>
        </authorList>
    </citation>
    <scope>IDENTIFICATION</scope>
</reference>
<reference evidence="2" key="3">
    <citation type="submission" date="2025-08" db="UniProtKB">
        <authorList>
            <consortium name="Ensembl"/>
        </authorList>
    </citation>
    <scope>IDENTIFICATION</scope>
</reference>
<keyword evidence="3" id="KW-1185">Reference proteome</keyword>
<dbReference type="InParanoid" id="H2XR72"/>
<sequence>MNIIFGYKATSKVGEFEIKLKTLNQNERKLKQYEDKVKRLEAENKEKENLLNKENKSSAAKYNIRVKVLEEQLNDLTRETTNHEMELQSISSQQITKLRTMEGKVKQLETENKSKQRELLQEQVVRLKREVKDKDDFIQQVRKYLGSF</sequence>
<evidence type="ECO:0000256" key="1">
    <source>
        <dbReference type="SAM" id="Coils"/>
    </source>
</evidence>
<dbReference type="Ensembl" id="ENSCINT00000033326.1">
    <property type="protein sequence ID" value="ENSCINP00000032156.1"/>
    <property type="gene ID" value="ENSCING00000023924.1"/>
</dbReference>
<reference evidence="3" key="1">
    <citation type="journal article" date="2002" name="Science">
        <title>The draft genome of Ciona intestinalis: insights into chordate and vertebrate origins.</title>
        <authorList>
            <person name="Dehal P."/>
            <person name="Satou Y."/>
            <person name="Campbell R.K."/>
            <person name="Chapman J."/>
            <person name="Degnan B."/>
            <person name="De Tomaso A."/>
            <person name="Davidson B."/>
            <person name="Di Gregorio A."/>
            <person name="Gelpke M."/>
            <person name="Goodstein D.M."/>
            <person name="Harafuji N."/>
            <person name="Hastings K.E."/>
            <person name="Ho I."/>
            <person name="Hotta K."/>
            <person name="Huang W."/>
            <person name="Kawashima T."/>
            <person name="Lemaire P."/>
            <person name="Martinez D."/>
            <person name="Meinertzhagen I.A."/>
            <person name="Necula S."/>
            <person name="Nonaka M."/>
            <person name="Putnam N."/>
            <person name="Rash S."/>
            <person name="Saiga H."/>
            <person name="Satake M."/>
            <person name="Terry A."/>
            <person name="Yamada L."/>
            <person name="Wang H.G."/>
            <person name="Awazu S."/>
            <person name="Azumi K."/>
            <person name="Boore J."/>
            <person name="Branno M."/>
            <person name="Chin-Bow S."/>
            <person name="DeSantis R."/>
            <person name="Doyle S."/>
            <person name="Francino P."/>
            <person name="Keys D.N."/>
            <person name="Haga S."/>
            <person name="Hayashi H."/>
            <person name="Hino K."/>
            <person name="Imai K.S."/>
            <person name="Inaba K."/>
            <person name="Kano S."/>
            <person name="Kobayashi K."/>
            <person name="Kobayashi M."/>
            <person name="Lee B.I."/>
            <person name="Makabe K.W."/>
            <person name="Manohar C."/>
            <person name="Matassi G."/>
            <person name="Medina M."/>
            <person name="Mochizuki Y."/>
            <person name="Mount S."/>
            <person name="Morishita T."/>
            <person name="Miura S."/>
            <person name="Nakayama A."/>
            <person name="Nishizaka S."/>
            <person name="Nomoto H."/>
            <person name="Ohta F."/>
            <person name="Oishi K."/>
            <person name="Rigoutsos I."/>
            <person name="Sano M."/>
            <person name="Sasaki A."/>
            <person name="Sasakura Y."/>
            <person name="Shoguchi E."/>
            <person name="Shin-i T."/>
            <person name="Spagnuolo A."/>
            <person name="Stainier D."/>
            <person name="Suzuki M.M."/>
            <person name="Tassy O."/>
            <person name="Takatori N."/>
            <person name="Tokuoka M."/>
            <person name="Yagi K."/>
            <person name="Yoshizaki F."/>
            <person name="Wada S."/>
            <person name="Zhang C."/>
            <person name="Hyatt P.D."/>
            <person name="Larimer F."/>
            <person name="Detter C."/>
            <person name="Doggett N."/>
            <person name="Glavina T."/>
            <person name="Hawkins T."/>
            <person name="Richardson P."/>
            <person name="Lucas S."/>
            <person name="Kohara Y."/>
            <person name="Levine M."/>
            <person name="Satoh N."/>
            <person name="Rokhsar D.S."/>
        </authorList>
    </citation>
    <scope>NUCLEOTIDE SEQUENCE [LARGE SCALE GENOMIC DNA]</scope>
</reference>
<evidence type="ECO:0000313" key="3">
    <source>
        <dbReference type="Proteomes" id="UP000008144"/>
    </source>
</evidence>
<reference evidence="2" key="2">
    <citation type="journal article" date="2008" name="Genome Biol.">
        <title>Improved genome assembly and evidence-based global gene model set for the chordate Ciona intestinalis: new insight into intron and operon populations.</title>
        <authorList>
            <person name="Satou Y."/>
            <person name="Mineta K."/>
            <person name="Ogasawara M."/>
            <person name="Sasakura Y."/>
            <person name="Shoguchi E."/>
            <person name="Ueno K."/>
            <person name="Yamada L."/>
            <person name="Matsumoto J."/>
            <person name="Wasserscheid J."/>
            <person name="Dewar K."/>
            <person name="Wiley G.B."/>
            <person name="Macmil S.L."/>
            <person name="Roe B.A."/>
            <person name="Zeller R.W."/>
            <person name="Hastings K.E."/>
            <person name="Lemaire P."/>
            <person name="Lindquist E."/>
            <person name="Endo T."/>
            <person name="Hotta K."/>
            <person name="Inaba K."/>
        </authorList>
    </citation>
    <scope>NUCLEOTIDE SEQUENCE [LARGE SCALE GENOMIC DNA]</scope>
    <source>
        <strain evidence="2">wild type</strain>
    </source>
</reference>
<dbReference type="EMBL" id="EAAA01000460">
    <property type="status" value="NOT_ANNOTATED_CDS"/>
    <property type="molecule type" value="Genomic_DNA"/>
</dbReference>
<protein>
    <submittedName>
        <fullName evidence="2">Uncharacterized protein</fullName>
    </submittedName>
</protein>
<dbReference type="AlphaFoldDB" id="H2XR72"/>
<evidence type="ECO:0000313" key="2">
    <source>
        <dbReference type="Ensembl" id="ENSCINP00000032156.1"/>
    </source>
</evidence>
<dbReference type="HOGENOM" id="CLU_1762877_0_0_1"/>
<keyword evidence="1" id="KW-0175">Coiled coil</keyword>
<accession>H2XR72</accession>
<feature type="coiled-coil region" evidence="1">
    <location>
        <begin position="16"/>
        <end position="130"/>
    </location>
</feature>
<organism evidence="2 3">
    <name type="scientific">Ciona intestinalis</name>
    <name type="common">Transparent sea squirt</name>
    <name type="synonym">Ascidia intestinalis</name>
    <dbReference type="NCBI Taxonomy" id="7719"/>
    <lineage>
        <taxon>Eukaryota</taxon>
        <taxon>Metazoa</taxon>
        <taxon>Chordata</taxon>
        <taxon>Tunicata</taxon>
        <taxon>Ascidiacea</taxon>
        <taxon>Phlebobranchia</taxon>
        <taxon>Cionidae</taxon>
        <taxon>Ciona</taxon>
    </lineage>
</organism>
<proteinExistence type="predicted"/>
<name>H2XR72_CIOIN</name>
<dbReference type="Proteomes" id="UP000008144">
    <property type="component" value="Chromosome 10"/>
</dbReference>